<dbReference type="Proteomes" id="UP001319827">
    <property type="component" value="Chromosome"/>
</dbReference>
<comment type="subcellular location">
    <subcellularLocation>
        <location evidence="5">Cell membrane</location>
        <topology evidence="5">Multi-pass membrane protein</topology>
    </subcellularLocation>
    <subcellularLocation>
        <location evidence="1">Membrane</location>
        <topology evidence="1">Multi-pass membrane protein</topology>
    </subcellularLocation>
</comment>
<accession>A0ABM8HWX4</accession>
<protein>
    <recommendedName>
        <fullName evidence="5">Transport permease protein</fullName>
    </recommendedName>
</protein>
<dbReference type="PRINTS" id="PR00164">
    <property type="entry name" value="ABC2TRNSPORT"/>
</dbReference>
<feature type="transmembrane region" description="Helical" evidence="5">
    <location>
        <begin position="40"/>
        <end position="59"/>
    </location>
</feature>
<reference evidence="7 8" key="1">
    <citation type="journal article" date="2016" name="C (Basel)">
        <title>Selective Growth of and Electricity Production by Marine Exoelectrogenic Bacteria in Self-Aggregated Hydrogel of Microbially Reduced Graphene Oxide.</title>
        <authorList>
            <person name="Yoshida N."/>
            <person name="Goto Y."/>
            <person name="Miyata Y."/>
        </authorList>
    </citation>
    <scope>NUCLEOTIDE SEQUENCE [LARGE SCALE GENOMIC DNA]</scope>
    <source>
        <strain evidence="7 8">NIT-T3</strain>
    </source>
</reference>
<organism evidence="7 8">
    <name type="scientific">Desulfuromonas versatilis</name>
    <dbReference type="NCBI Taxonomy" id="2802975"/>
    <lineage>
        <taxon>Bacteria</taxon>
        <taxon>Pseudomonadati</taxon>
        <taxon>Thermodesulfobacteriota</taxon>
        <taxon>Desulfuromonadia</taxon>
        <taxon>Desulfuromonadales</taxon>
        <taxon>Desulfuromonadaceae</taxon>
        <taxon>Desulfuromonas</taxon>
    </lineage>
</organism>
<evidence type="ECO:0000256" key="4">
    <source>
        <dbReference type="ARBA" id="ARBA00023136"/>
    </source>
</evidence>
<feature type="transmembrane region" description="Helical" evidence="5">
    <location>
        <begin position="66"/>
        <end position="85"/>
    </location>
</feature>
<feature type="domain" description="ABC transmembrane type-2" evidence="6">
    <location>
        <begin position="30"/>
        <end position="260"/>
    </location>
</feature>
<feature type="transmembrane region" description="Helical" evidence="5">
    <location>
        <begin position="119"/>
        <end position="143"/>
    </location>
</feature>
<proteinExistence type="inferred from homology"/>
<dbReference type="InterPro" id="IPR000412">
    <property type="entry name" value="ABC_2_transport"/>
</dbReference>
<comment type="similarity">
    <text evidence="5">Belongs to the ABC-2 integral membrane protein family.</text>
</comment>
<dbReference type="PROSITE" id="PS51012">
    <property type="entry name" value="ABC_TM2"/>
    <property type="match status" value="1"/>
</dbReference>
<dbReference type="PIRSF" id="PIRSF006648">
    <property type="entry name" value="DrrB"/>
    <property type="match status" value="1"/>
</dbReference>
<keyword evidence="5" id="KW-1003">Cell membrane</keyword>
<dbReference type="EMBL" id="AP024355">
    <property type="protein sequence ID" value="BCR06449.1"/>
    <property type="molecule type" value="Genomic_DNA"/>
</dbReference>
<dbReference type="InterPro" id="IPR013525">
    <property type="entry name" value="ABC2_TM"/>
</dbReference>
<feature type="transmembrane region" description="Helical" evidence="5">
    <location>
        <begin position="237"/>
        <end position="255"/>
    </location>
</feature>
<sequence>MSGVVGPKISRRFVRVWQRNFSVYRRTWKISFLPPLLEPMLYLLAFGVGLSALVGEFSFRGQAVSYVRFIAPALLAVAIMYNAFFETSYASFVRMYYQKTFDAILATPLTLDEIITGEIAWAATKSLIATALMQAVISLFGLISYPGGLLLLPLALLGGLAFAALGMLCTSLVPNIETFNVPIFLLITPMFLFSGTFFPLDQLPAWAQTLAQLLPLTHLVALVRAMTMGFFEPALLWHLGYLLLFGLVLFPLSLARMRRRLIR</sequence>
<feature type="transmembrane region" description="Helical" evidence="5">
    <location>
        <begin position="150"/>
        <end position="173"/>
    </location>
</feature>
<evidence type="ECO:0000256" key="3">
    <source>
        <dbReference type="ARBA" id="ARBA00022989"/>
    </source>
</evidence>
<keyword evidence="2 5" id="KW-0812">Transmembrane</keyword>
<evidence type="ECO:0000259" key="6">
    <source>
        <dbReference type="PROSITE" id="PS51012"/>
    </source>
</evidence>
<gene>
    <name evidence="7" type="ORF">DESUT3_35180</name>
</gene>
<evidence type="ECO:0000256" key="2">
    <source>
        <dbReference type="ARBA" id="ARBA00022692"/>
    </source>
</evidence>
<keyword evidence="4 5" id="KW-0472">Membrane</keyword>
<dbReference type="PANTHER" id="PTHR43229:SF2">
    <property type="entry name" value="NODULATION PROTEIN J"/>
    <property type="match status" value="1"/>
</dbReference>
<dbReference type="Pfam" id="PF01061">
    <property type="entry name" value="ABC2_membrane"/>
    <property type="match status" value="1"/>
</dbReference>
<dbReference type="InterPro" id="IPR047817">
    <property type="entry name" value="ABC2_TM_bact-type"/>
</dbReference>
<keyword evidence="5" id="KW-0813">Transport</keyword>
<keyword evidence="8" id="KW-1185">Reference proteome</keyword>
<evidence type="ECO:0000256" key="1">
    <source>
        <dbReference type="ARBA" id="ARBA00004141"/>
    </source>
</evidence>
<dbReference type="RefSeq" id="WP_221249826.1">
    <property type="nucleotide sequence ID" value="NZ_AP024355.1"/>
</dbReference>
<evidence type="ECO:0000313" key="8">
    <source>
        <dbReference type="Proteomes" id="UP001319827"/>
    </source>
</evidence>
<keyword evidence="3 5" id="KW-1133">Transmembrane helix</keyword>
<dbReference type="InterPro" id="IPR051784">
    <property type="entry name" value="Nod_factor_ABC_transporter"/>
</dbReference>
<reference evidence="7 8" key="2">
    <citation type="journal article" date="2021" name="Int. J. Syst. Evol. Microbiol.">
        <title>Isolation and Polyphasic Characterization of Desulfuromonas versatilis sp. Nov., an Electrogenic Bacteria Capable of Versatile Metabolism Isolated from a Graphene Oxide-Reducing Enrichment Culture.</title>
        <authorList>
            <person name="Xie L."/>
            <person name="Yoshida N."/>
            <person name="Ishii S."/>
            <person name="Meng L."/>
        </authorList>
    </citation>
    <scope>NUCLEOTIDE SEQUENCE [LARGE SCALE GENOMIC DNA]</scope>
    <source>
        <strain evidence="7 8">NIT-T3</strain>
    </source>
</reference>
<evidence type="ECO:0000313" key="7">
    <source>
        <dbReference type="EMBL" id="BCR06449.1"/>
    </source>
</evidence>
<feature type="transmembrane region" description="Helical" evidence="5">
    <location>
        <begin position="179"/>
        <end position="198"/>
    </location>
</feature>
<evidence type="ECO:0000256" key="5">
    <source>
        <dbReference type="RuleBase" id="RU361157"/>
    </source>
</evidence>
<dbReference type="PANTHER" id="PTHR43229">
    <property type="entry name" value="NODULATION PROTEIN J"/>
    <property type="match status" value="1"/>
</dbReference>
<name>A0ABM8HWX4_9BACT</name>